<protein>
    <submittedName>
        <fullName evidence="1">Uncharacterized protein</fullName>
    </submittedName>
</protein>
<gene>
    <name evidence="1" type="ORF">AVEN_196505_1</name>
</gene>
<keyword evidence="2" id="KW-1185">Reference proteome</keyword>
<reference evidence="1 2" key="1">
    <citation type="journal article" date="2019" name="Sci. Rep.">
        <title>Orb-weaving spider Araneus ventricosus genome elucidates the spidroin gene catalogue.</title>
        <authorList>
            <person name="Kono N."/>
            <person name="Nakamura H."/>
            <person name="Ohtoshi R."/>
            <person name="Moran D.A.P."/>
            <person name="Shinohara A."/>
            <person name="Yoshida Y."/>
            <person name="Fujiwara M."/>
            <person name="Mori M."/>
            <person name="Tomita M."/>
            <person name="Arakawa K."/>
        </authorList>
    </citation>
    <scope>NUCLEOTIDE SEQUENCE [LARGE SCALE GENOMIC DNA]</scope>
</reference>
<organism evidence="1 2">
    <name type="scientific">Araneus ventricosus</name>
    <name type="common">Orbweaver spider</name>
    <name type="synonym">Epeira ventricosa</name>
    <dbReference type="NCBI Taxonomy" id="182803"/>
    <lineage>
        <taxon>Eukaryota</taxon>
        <taxon>Metazoa</taxon>
        <taxon>Ecdysozoa</taxon>
        <taxon>Arthropoda</taxon>
        <taxon>Chelicerata</taxon>
        <taxon>Arachnida</taxon>
        <taxon>Araneae</taxon>
        <taxon>Araneomorphae</taxon>
        <taxon>Entelegynae</taxon>
        <taxon>Araneoidea</taxon>
        <taxon>Araneidae</taxon>
        <taxon>Araneus</taxon>
    </lineage>
</organism>
<dbReference type="Proteomes" id="UP000499080">
    <property type="component" value="Unassembled WGS sequence"/>
</dbReference>
<evidence type="ECO:0000313" key="1">
    <source>
        <dbReference type="EMBL" id="GBN16111.1"/>
    </source>
</evidence>
<proteinExistence type="predicted"/>
<comment type="caution">
    <text evidence="1">The sequence shown here is derived from an EMBL/GenBank/DDBJ whole genome shotgun (WGS) entry which is preliminary data.</text>
</comment>
<accession>A0A4Y2LMU5</accession>
<dbReference type="AlphaFoldDB" id="A0A4Y2LMU5"/>
<sequence>MNEFACCSNQEGMDSSTDKKMYKTNNSDALKMVESQVDGVLELKNRILLLPSTAEQVRLADLPGHHVFTEKQRIRIRQLLEDKEHSLIGGSK</sequence>
<evidence type="ECO:0000313" key="2">
    <source>
        <dbReference type="Proteomes" id="UP000499080"/>
    </source>
</evidence>
<dbReference type="EMBL" id="BGPR01006106">
    <property type="protein sequence ID" value="GBN16111.1"/>
    <property type="molecule type" value="Genomic_DNA"/>
</dbReference>
<dbReference type="OrthoDB" id="6429626at2759"/>
<name>A0A4Y2LMU5_ARAVE</name>